<comment type="caution">
    <text evidence="1">The sequence shown here is derived from an EMBL/GenBank/DDBJ whole genome shotgun (WGS) entry which is preliminary data.</text>
</comment>
<name>A0A2T5G4R5_9BACL</name>
<proteinExistence type="predicted"/>
<reference evidence="1 2" key="1">
    <citation type="submission" date="2017-08" db="EMBL/GenBank/DDBJ databases">
        <title>Burning lignite coal seam in the remote Altai Mountains harbors a hydrogen-driven thermophilic microbial community.</title>
        <authorList>
            <person name="Kadnikov V.V."/>
            <person name="Mardanov A.V."/>
            <person name="Ivasenko D."/>
            <person name="Beletsky A.V."/>
            <person name="Karnachuk O.V."/>
            <person name="Ravin N.V."/>
        </authorList>
    </citation>
    <scope>NUCLEOTIDE SEQUENCE [LARGE SCALE GENOMIC DNA]</scope>
    <source>
        <strain evidence="1">AL31</strain>
    </source>
</reference>
<evidence type="ECO:0000313" key="2">
    <source>
        <dbReference type="Proteomes" id="UP000244016"/>
    </source>
</evidence>
<accession>A0A2T5G4R5</accession>
<organism evidence="1 2">
    <name type="scientific">Brockia lithotrophica</name>
    <dbReference type="NCBI Taxonomy" id="933949"/>
    <lineage>
        <taxon>Bacteria</taxon>
        <taxon>Bacillati</taxon>
        <taxon>Bacillota</taxon>
        <taxon>Bacilli</taxon>
        <taxon>Bacillales</taxon>
        <taxon>Bacillales Family X. Incertae Sedis</taxon>
        <taxon>Brockia</taxon>
    </lineage>
</organism>
<evidence type="ECO:0000313" key="1">
    <source>
        <dbReference type="EMBL" id="PTQ51181.1"/>
    </source>
</evidence>
<sequence>MRRKPFPSVAARLAVGSNTELTLPDDDLEKLRHATLTLDRPSNPPFPLFIGSLPGTI</sequence>
<dbReference type="Proteomes" id="UP000244016">
    <property type="component" value="Unassembled WGS sequence"/>
</dbReference>
<dbReference type="EMBL" id="PEBW01000006">
    <property type="protein sequence ID" value="PTQ51181.1"/>
    <property type="molecule type" value="Genomic_DNA"/>
</dbReference>
<gene>
    <name evidence="1" type="ORF">BLITH_0007</name>
</gene>
<dbReference type="AlphaFoldDB" id="A0A2T5G4R5"/>
<protein>
    <submittedName>
        <fullName evidence="1">Uncharacterized protein</fullName>
    </submittedName>
</protein>